<dbReference type="SMART" id="SM00473">
    <property type="entry name" value="PAN_AP"/>
    <property type="match status" value="4"/>
</dbReference>
<feature type="domain" description="ZP" evidence="6">
    <location>
        <begin position="802"/>
        <end position="1030"/>
    </location>
</feature>
<keyword evidence="2" id="KW-1015">Disulfide bond</keyword>
<proteinExistence type="predicted"/>
<keyword evidence="3" id="KW-0472">Membrane</keyword>
<keyword evidence="8" id="KW-1185">Reference proteome</keyword>
<reference evidence="8" key="1">
    <citation type="submission" date="2017-10" db="EMBL/GenBank/DDBJ databases">
        <title>Rapid genome shrinkage in a self-fertile nematode reveals novel sperm competition proteins.</title>
        <authorList>
            <person name="Yin D."/>
            <person name="Schwarz E.M."/>
            <person name="Thomas C.G."/>
            <person name="Felde R.L."/>
            <person name="Korf I.F."/>
            <person name="Cutter A.D."/>
            <person name="Schartner C.M."/>
            <person name="Ralston E.J."/>
            <person name="Meyer B.J."/>
            <person name="Haag E.S."/>
        </authorList>
    </citation>
    <scope>NUCLEOTIDE SEQUENCE [LARGE SCALE GENOMIC DNA]</scope>
    <source>
        <strain evidence="8">JU1422</strain>
    </source>
</reference>
<dbReference type="SMART" id="SM00223">
    <property type="entry name" value="APPLE"/>
    <property type="match status" value="1"/>
</dbReference>
<dbReference type="PANTHER" id="PTHR47327">
    <property type="entry name" value="FI18240P1-RELATED"/>
    <property type="match status" value="1"/>
</dbReference>
<evidence type="ECO:0000256" key="3">
    <source>
        <dbReference type="SAM" id="Phobius"/>
    </source>
</evidence>
<dbReference type="InterPro" id="IPR003609">
    <property type="entry name" value="Pan_app"/>
</dbReference>
<evidence type="ECO:0000313" key="8">
    <source>
        <dbReference type="Proteomes" id="UP000230233"/>
    </source>
</evidence>
<dbReference type="SUPFAM" id="SSF57414">
    <property type="entry name" value="Hairpin loop containing domain-like"/>
    <property type="match status" value="3"/>
</dbReference>
<sequence length="1030" mass="116899">MKHTLFTTLFIIYSTSLLPTVIPCEVTFVIETGRNFNSTDIEKVLEKSVDSLSQCTRYCSSIQNCSHFTFSHAAEKNSISNCHLFRSTTSSSNSPHSIETTSGSLTVGTKTCLESKCPKRSFAFEKFSEKSLLNSSFIIKTFSVPVEECLSKCQKDSSCRAALHNHDTSLCQLSRVSLNSVYNPRLYFKSSYSTDLYENNCIDYTMTSSGCTFMRVKGGGLKSVSDQLIQNVRSTEECEQMCVVRSRIADPCRSYTYDNSTMECHLMWSSVRMLGRSPLEVLKPNLFHGDLDDCVNFSLKCRENNLEIKASSMRMFIGKMMTKKSKKIMCEEAYQGEYDFSSKFDFKKCGLDENKTKDSTYRGMVHVKEGSTSLVTIRDKMLQVNCHLHKSMPSEEQSLSVQMNVRENNKTNQVMSDAVVPTSTSSSPNTPKFSLKVLGLDSNEADTVHIGDFGWIVLNVRNSAEDFTVTNLVARDVISGRVLKIIDEDGCVLRRDIVKEIRKTDNYVKLKISFSGFRRQTEVVYHAMVETCTVGCMPKCNLDMMLPEEETNVHSGPLSLDLPRHRMVRRSLAGEPRELELTSDVYKVTGHKLTLLNPPLPQKAFDFKPPSKLQEEELLQEEFQDGDVIVVKHSTSLMSSVKTCLVDDLTCMLTVILGAIQMFLMFSCVLIMYCYYQQWRFYRELNRPPEHNVQYDDKLRMYIHACQGWSSGCTFMRVKGGGLKSVSDQLIQNVRSTEECEQMCVVRSRIADPCRSYTYDNSTMECHLMWSSVRMLGRSPLEILKPNLFHGDLDDCVNFSLKCRENNLEIKASSMRMFIGKMMTKKSKKIMCEEAYQGEYDFSSKFDFKKCGLDEKKTKDSTYRGMVHVKEGSTSLVTIRDKMLQVNCHLHKSMPSEEQSLSVQMNVRENNKTNQVMSDAVVPTSTSSSPSTPKFSLKVLGLDSNEADTVHIGDFGWIVLNVRNSAEDFTVTNLVARDVISGRVLKIIDEDGCVLRRDIVKEIRKTENYVKLKISFSGFRRQVGDGSFEI</sequence>
<dbReference type="InterPro" id="IPR000177">
    <property type="entry name" value="Apple"/>
</dbReference>
<dbReference type="AlphaFoldDB" id="A0A2G5U9B1"/>
<dbReference type="Pfam" id="PF14295">
    <property type="entry name" value="PAN_4"/>
    <property type="match status" value="1"/>
</dbReference>
<feature type="domain" description="ZP" evidence="6">
    <location>
        <begin position="300"/>
        <end position="547"/>
    </location>
</feature>
<evidence type="ECO:0000256" key="1">
    <source>
        <dbReference type="ARBA" id="ARBA00022737"/>
    </source>
</evidence>
<keyword evidence="4" id="KW-0732">Signal</keyword>
<evidence type="ECO:0000256" key="4">
    <source>
        <dbReference type="SAM" id="SignalP"/>
    </source>
</evidence>
<dbReference type="CDD" id="cd01099">
    <property type="entry name" value="PAN_AP_HGF"/>
    <property type="match status" value="1"/>
</dbReference>
<dbReference type="GO" id="GO:0005576">
    <property type="term" value="C:extracellular region"/>
    <property type="evidence" value="ECO:0007669"/>
    <property type="project" value="InterPro"/>
</dbReference>
<dbReference type="Proteomes" id="UP000230233">
    <property type="component" value="Chromosome IV"/>
</dbReference>
<dbReference type="InterPro" id="IPR001507">
    <property type="entry name" value="ZP_dom"/>
</dbReference>
<feature type="domain" description="Apple" evidence="5">
    <location>
        <begin position="211"/>
        <end position="291"/>
    </location>
</feature>
<organism evidence="7 8">
    <name type="scientific">Caenorhabditis nigoni</name>
    <dbReference type="NCBI Taxonomy" id="1611254"/>
    <lineage>
        <taxon>Eukaryota</taxon>
        <taxon>Metazoa</taxon>
        <taxon>Ecdysozoa</taxon>
        <taxon>Nematoda</taxon>
        <taxon>Chromadorea</taxon>
        <taxon>Rhabditida</taxon>
        <taxon>Rhabditina</taxon>
        <taxon>Rhabditomorpha</taxon>
        <taxon>Rhabditoidea</taxon>
        <taxon>Rhabditidae</taxon>
        <taxon>Peloderinae</taxon>
        <taxon>Caenorhabditis</taxon>
    </lineage>
</organism>
<feature type="domain" description="Apple" evidence="5">
    <location>
        <begin position="713"/>
        <end position="793"/>
    </location>
</feature>
<dbReference type="Pfam" id="PF00024">
    <property type="entry name" value="PAN_1"/>
    <property type="match status" value="3"/>
</dbReference>
<feature type="domain" description="Apple" evidence="5">
    <location>
        <begin position="117"/>
        <end position="201"/>
    </location>
</feature>
<feature type="signal peptide" evidence="4">
    <location>
        <begin position="1"/>
        <end position="23"/>
    </location>
</feature>
<keyword evidence="3" id="KW-0812">Transmembrane</keyword>
<accession>A0A2G5U9B1</accession>
<dbReference type="STRING" id="1611254.A0A2G5U9B1"/>
<comment type="caution">
    <text evidence="7">The sequence shown here is derived from an EMBL/GenBank/DDBJ whole genome shotgun (WGS) entry which is preliminary data.</text>
</comment>
<evidence type="ECO:0000313" key="7">
    <source>
        <dbReference type="EMBL" id="PIC36140.1"/>
    </source>
</evidence>
<dbReference type="GO" id="GO:0006508">
    <property type="term" value="P:proteolysis"/>
    <property type="evidence" value="ECO:0007669"/>
    <property type="project" value="InterPro"/>
</dbReference>
<keyword evidence="3" id="KW-1133">Transmembrane helix</keyword>
<gene>
    <name evidence="7" type="primary">Cnig_chr_IV.g15244</name>
    <name evidence="7" type="ORF">B9Z55_015244</name>
</gene>
<evidence type="ECO:0000256" key="2">
    <source>
        <dbReference type="ARBA" id="ARBA00023157"/>
    </source>
</evidence>
<protein>
    <submittedName>
        <fullName evidence="7">Uncharacterized protein</fullName>
    </submittedName>
</protein>
<dbReference type="InterPro" id="IPR052774">
    <property type="entry name" value="Celegans_DevNeuronal_Protein"/>
</dbReference>
<dbReference type="GO" id="GO:0009653">
    <property type="term" value="P:anatomical structure morphogenesis"/>
    <property type="evidence" value="ECO:0007669"/>
    <property type="project" value="TreeGrafter"/>
</dbReference>
<dbReference type="PANTHER" id="PTHR47327:SF17">
    <property type="entry name" value="CUTICLIN-LIKE"/>
    <property type="match status" value="1"/>
</dbReference>
<feature type="chain" id="PRO_5013915750" evidence="4">
    <location>
        <begin position="24"/>
        <end position="1030"/>
    </location>
</feature>
<name>A0A2G5U9B1_9PELO</name>
<evidence type="ECO:0000259" key="5">
    <source>
        <dbReference type="PROSITE" id="PS50948"/>
    </source>
</evidence>
<dbReference type="PROSITE" id="PS51034">
    <property type="entry name" value="ZP_2"/>
    <property type="match status" value="2"/>
</dbReference>
<evidence type="ECO:0000259" key="6">
    <source>
        <dbReference type="PROSITE" id="PS51034"/>
    </source>
</evidence>
<keyword evidence="1" id="KW-0677">Repeat</keyword>
<dbReference type="OrthoDB" id="5855871at2759"/>
<dbReference type="PROSITE" id="PS50948">
    <property type="entry name" value="PAN"/>
    <property type="match status" value="4"/>
</dbReference>
<dbReference type="EMBL" id="PDUG01000004">
    <property type="protein sequence ID" value="PIC36140.1"/>
    <property type="molecule type" value="Genomic_DNA"/>
</dbReference>
<dbReference type="Gene3D" id="3.50.4.10">
    <property type="entry name" value="Hepatocyte Growth Factor"/>
    <property type="match status" value="3"/>
</dbReference>
<feature type="transmembrane region" description="Helical" evidence="3">
    <location>
        <begin position="652"/>
        <end position="676"/>
    </location>
</feature>
<feature type="domain" description="Apple" evidence="5">
    <location>
        <begin position="24"/>
        <end position="112"/>
    </location>
</feature>